<dbReference type="Proteomes" id="UP001164746">
    <property type="component" value="Chromosome 8"/>
</dbReference>
<evidence type="ECO:0000256" key="3">
    <source>
        <dbReference type="PROSITE-ProRule" id="PRU00221"/>
    </source>
</evidence>
<dbReference type="InterPro" id="IPR001680">
    <property type="entry name" value="WD40_rpt"/>
</dbReference>
<dbReference type="PROSITE" id="PS50082">
    <property type="entry name" value="WD_REPEATS_2"/>
    <property type="match status" value="3"/>
</dbReference>
<dbReference type="EMBL" id="CP111019">
    <property type="protein sequence ID" value="WAR11385.1"/>
    <property type="molecule type" value="Genomic_DNA"/>
</dbReference>
<evidence type="ECO:0000313" key="6">
    <source>
        <dbReference type="EMBL" id="WAR11385.1"/>
    </source>
</evidence>
<organism evidence="6 7">
    <name type="scientific">Mya arenaria</name>
    <name type="common">Soft-shell clam</name>
    <dbReference type="NCBI Taxonomy" id="6604"/>
    <lineage>
        <taxon>Eukaryota</taxon>
        <taxon>Metazoa</taxon>
        <taxon>Spiralia</taxon>
        <taxon>Lophotrochozoa</taxon>
        <taxon>Mollusca</taxon>
        <taxon>Bivalvia</taxon>
        <taxon>Autobranchia</taxon>
        <taxon>Heteroconchia</taxon>
        <taxon>Euheterodonta</taxon>
        <taxon>Imparidentia</taxon>
        <taxon>Neoheterodontei</taxon>
        <taxon>Myida</taxon>
        <taxon>Myoidea</taxon>
        <taxon>Myidae</taxon>
        <taxon>Mya</taxon>
    </lineage>
</organism>
<dbReference type="Gene3D" id="2.130.10.10">
    <property type="entry name" value="YVTN repeat-like/Quinoprotein amine dehydrogenase"/>
    <property type="match status" value="2"/>
</dbReference>
<dbReference type="PROSITE" id="PS50294">
    <property type="entry name" value="WD_REPEATS_REGION"/>
    <property type="match status" value="2"/>
</dbReference>
<dbReference type="PRINTS" id="PR00320">
    <property type="entry name" value="GPROTEINBRPT"/>
</dbReference>
<dbReference type="SUPFAM" id="SSF50978">
    <property type="entry name" value="WD40 repeat-like"/>
    <property type="match status" value="1"/>
</dbReference>
<protein>
    <submittedName>
        <fullName evidence="6">WDR97-like protein</fullName>
    </submittedName>
</protein>
<feature type="repeat" description="WD" evidence="3">
    <location>
        <begin position="219"/>
        <end position="251"/>
    </location>
</feature>
<sequence length="1341" mass="153217">MSAIASILSATKHSTMDDMEEEEEPMSKQLEILMERKRQDEVRKARFHWSLLRSSIANTITAVKESDSKNEYLTTDGQCVRIFMSDGRRKKTYTLEEPMDNISYCLHFRQYVGWITGEDELFLMNNEFEIVSQSRAPSTIVLATYNKHTHEYITTWSFRYGARHLIPRKMNRTEFKENNMFTHMVLEGTASRSQKIFLSVLNSVVVYNVYDGKQLSYRKNLHERDITAMTYFNPLKYLVTGALDGTIKIWDNRWHVQMVFVGHTARVNAIDIYPHGSAIISASSDNTIRVWNLDTCDEVDSQRILKIKQTDHPNFTPRSVVMSRDSSVRLISPVSGHVITTLLLSPNRGLIDVAYAIESETMFCVLANGDILKVRTDTNPCRVVNNWRCNEPEKEACNYLFVYEYVVDIQLKTDTWDAIKRSVTTKALNLDDDDDDDDDDRSSSKRGKSKKNMNRTLLLGGRKDGYICVFDWETGKVTFKIDAHGSKGVMSMIANAKVDQLISAGKDNVIKVWRVYPFVQEALAPLMSFFCAHLPLHMTMIKTNLCVAFQDHATATYSIVMYNLRDRSEEGMKAKLVVDEAAGDRYDHEPGDDHTESITGISACSRLKLYASCSLDGTVRIWNDTNMLVRYKQFTDILSPAELEEINRERLIKEKAFALLQNREDELEKIRNGQLSSQKKPKSTAKTKKVAFKQYMKMFYDKPRLTIPKDDLYSEDRVKDALKEPEEPEKVEYVPEKEPIGFFPPVSEVKKPKLAEDSPLKAAYPIRADGFVPNSILMKLLWPSVDKNRLQKRKTEEWKLPSFSAEQMAAINKVKQEREAEERRAANLNVDKWPSLDSWHVKSGTPGSKPGSSHRSGSKLTSASVERDRREAMEEKRRASQIVVKNIQYMVGFDDRILDMDWGEDEEEEKVRDSPNIFDERPKSSLKEKSKLSEAEKPKNKFADIMAKPPTPKEEEEEPPKAIEKQATLDSVKSSEGKAPSTPGEVKPMKPIKKLVSRPPPPLKPKSPPPVQTIPSPDVSKQTRKARSPSPMPVTTEKPTTPRPPTPLPGFITQFKGVEWFDKFFSNESAIVKPWSLENIVSQLMKLVKTVEYVYKTPIIEAILILHAQDEFSENVAHIVIKSAGLQDQHKYLPRELDSWDIWNVEEDDRKADLRKMCHQWLDRWMTTYKLHMEDAIERMKKGQNIHGRMNRDQFSKSSSSQNRGILRRSVGISTDQETVTTLDDGTKKGVTVTFDRPPDPALIENATYVDAVNFFCDMMMEKELETIKAPGKRLPGSKENVVQAKNTVLVLPKIPQLPLPGNECEGLSSYARGDKWFCEQHQPPYEASYVEPVPKCTGPT</sequence>
<feature type="compositionally biased region" description="Basic and acidic residues" evidence="5">
    <location>
        <begin position="909"/>
        <end position="942"/>
    </location>
</feature>
<keyword evidence="7" id="KW-1185">Reference proteome</keyword>
<dbReference type="InterPro" id="IPR015943">
    <property type="entry name" value="WD40/YVTN_repeat-like_dom_sf"/>
</dbReference>
<evidence type="ECO:0000313" key="7">
    <source>
        <dbReference type="Proteomes" id="UP001164746"/>
    </source>
</evidence>
<dbReference type="InterPro" id="IPR019775">
    <property type="entry name" value="WD40_repeat_CS"/>
</dbReference>
<dbReference type="PANTHER" id="PTHR45532:SF1">
    <property type="entry name" value="WD REPEAT-CONTAINING PROTEIN 97"/>
    <property type="match status" value="1"/>
</dbReference>
<feature type="region of interest" description="Disordered" evidence="5">
    <location>
        <begin position="836"/>
        <end position="877"/>
    </location>
</feature>
<evidence type="ECO:0000256" key="2">
    <source>
        <dbReference type="ARBA" id="ARBA00022737"/>
    </source>
</evidence>
<feature type="region of interest" description="Disordered" evidence="5">
    <location>
        <begin position="430"/>
        <end position="449"/>
    </location>
</feature>
<evidence type="ECO:0000256" key="4">
    <source>
        <dbReference type="SAM" id="Coils"/>
    </source>
</evidence>
<feature type="repeat" description="WD" evidence="3">
    <location>
        <begin position="260"/>
        <end position="301"/>
    </location>
</feature>
<feature type="compositionally biased region" description="Pro residues" evidence="5">
    <location>
        <begin position="998"/>
        <end position="1012"/>
    </location>
</feature>
<dbReference type="PROSITE" id="PS00678">
    <property type="entry name" value="WD_REPEATS_1"/>
    <property type="match status" value="1"/>
</dbReference>
<keyword evidence="2" id="KW-0677">Repeat</keyword>
<evidence type="ECO:0000256" key="1">
    <source>
        <dbReference type="ARBA" id="ARBA00022574"/>
    </source>
</evidence>
<feature type="compositionally biased region" description="Low complexity" evidence="5">
    <location>
        <begin position="842"/>
        <end position="853"/>
    </location>
</feature>
<dbReference type="SMART" id="SM00320">
    <property type="entry name" value="WD40"/>
    <property type="match status" value="4"/>
</dbReference>
<dbReference type="InterPro" id="IPR020472">
    <property type="entry name" value="WD40_PAC1"/>
</dbReference>
<name>A0ABY7ENG6_MYAAR</name>
<proteinExistence type="predicted"/>
<feature type="coiled-coil region" evidence="4">
    <location>
        <begin position="804"/>
        <end position="831"/>
    </location>
</feature>
<keyword evidence="4" id="KW-0175">Coiled coil</keyword>
<gene>
    <name evidence="6" type="ORF">MAR_025565</name>
</gene>
<dbReference type="PANTHER" id="PTHR45532">
    <property type="entry name" value="WD REPEAT-CONTAINING PROTEIN 97"/>
    <property type="match status" value="1"/>
</dbReference>
<evidence type="ECO:0000256" key="5">
    <source>
        <dbReference type="SAM" id="MobiDB-lite"/>
    </source>
</evidence>
<feature type="compositionally biased region" description="Basic and acidic residues" evidence="5">
    <location>
        <begin position="865"/>
        <end position="877"/>
    </location>
</feature>
<reference evidence="6" key="1">
    <citation type="submission" date="2022-11" db="EMBL/GenBank/DDBJ databases">
        <title>Centuries of genome instability and evolution in soft-shell clam transmissible cancer (bioRxiv).</title>
        <authorList>
            <person name="Hart S.F.M."/>
            <person name="Yonemitsu M.A."/>
            <person name="Giersch R.M."/>
            <person name="Beal B.F."/>
            <person name="Arriagada G."/>
            <person name="Davis B.W."/>
            <person name="Ostrander E.A."/>
            <person name="Goff S.P."/>
            <person name="Metzger M.J."/>
        </authorList>
    </citation>
    <scope>NUCLEOTIDE SEQUENCE</scope>
    <source>
        <strain evidence="6">MELC-2E11</strain>
        <tissue evidence="6">Siphon/mantle</tissue>
    </source>
</reference>
<dbReference type="Pfam" id="PF00400">
    <property type="entry name" value="WD40"/>
    <property type="match status" value="4"/>
</dbReference>
<accession>A0ABY7ENG6</accession>
<feature type="region of interest" description="Disordered" evidence="5">
    <location>
        <begin position="904"/>
        <end position="1048"/>
    </location>
</feature>
<dbReference type="InterPro" id="IPR036322">
    <property type="entry name" value="WD40_repeat_dom_sf"/>
</dbReference>
<feature type="compositionally biased region" description="Polar residues" evidence="5">
    <location>
        <begin position="854"/>
        <end position="864"/>
    </location>
</feature>
<feature type="compositionally biased region" description="Acidic residues" evidence="5">
    <location>
        <begin position="430"/>
        <end position="440"/>
    </location>
</feature>
<keyword evidence="1 3" id="KW-0853">WD repeat</keyword>
<feature type="repeat" description="WD" evidence="3">
    <location>
        <begin position="591"/>
        <end position="623"/>
    </location>
</feature>